<reference evidence="1" key="1">
    <citation type="submission" date="2020-03" db="EMBL/GenBank/DDBJ databases">
        <title>Hybrid Assembly of Korean Phytophthora infestans isolates.</title>
        <authorList>
            <person name="Prokchorchik M."/>
            <person name="Lee Y."/>
            <person name="Seo J."/>
            <person name="Cho J.-H."/>
            <person name="Park Y.-E."/>
            <person name="Jang D.-C."/>
            <person name="Im J.-S."/>
            <person name="Choi J.-G."/>
            <person name="Park H.-J."/>
            <person name="Lee G.-B."/>
            <person name="Lee Y.-G."/>
            <person name="Hong S.-Y."/>
            <person name="Cho K."/>
            <person name="Sohn K.H."/>
        </authorList>
    </citation>
    <scope>NUCLEOTIDE SEQUENCE</scope>
    <source>
        <strain evidence="1">KR_2_A2</strain>
    </source>
</reference>
<proteinExistence type="predicted"/>
<dbReference type="Proteomes" id="UP000704712">
    <property type="component" value="Unassembled WGS sequence"/>
</dbReference>
<gene>
    <name evidence="1" type="ORF">GN958_ATG13900</name>
</gene>
<comment type="caution">
    <text evidence="1">The sequence shown here is derived from an EMBL/GenBank/DDBJ whole genome shotgun (WGS) entry which is preliminary data.</text>
</comment>
<organism evidence="1 2">
    <name type="scientific">Phytophthora infestans</name>
    <name type="common">Potato late blight agent</name>
    <name type="synonym">Botrytis infestans</name>
    <dbReference type="NCBI Taxonomy" id="4787"/>
    <lineage>
        <taxon>Eukaryota</taxon>
        <taxon>Sar</taxon>
        <taxon>Stramenopiles</taxon>
        <taxon>Oomycota</taxon>
        <taxon>Peronosporomycetes</taxon>
        <taxon>Peronosporales</taxon>
        <taxon>Peronosporaceae</taxon>
        <taxon>Phytophthora</taxon>
    </lineage>
</organism>
<evidence type="ECO:0000313" key="1">
    <source>
        <dbReference type="EMBL" id="KAF4136910.1"/>
    </source>
</evidence>
<sequence>MDNTEDMTADWDVDFEDELDTSMTVASGDGATSEGEEGIGERAQVLASEAEAPGSRRKPGNIAEQYIVALKDQSSLHVAIADQVSKAYDNNAEYGVFSLFFTAALKESLRK</sequence>
<name>A0A8S9U8U4_PHYIN</name>
<dbReference type="EMBL" id="JAACNO010001887">
    <property type="protein sequence ID" value="KAF4136910.1"/>
    <property type="molecule type" value="Genomic_DNA"/>
</dbReference>
<protein>
    <submittedName>
        <fullName evidence="1">Uncharacterized protein</fullName>
    </submittedName>
</protein>
<evidence type="ECO:0000313" key="2">
    <source>
        <dbReference type="Proteomes" id="UP000704712"/>
    </source>
</evidence>
<accession>A0A8S9U8U4</accession>
<dbReference type="AlphaFoldDB" id="A0A8S9U8U4"/>